<feature type="transmembrane region" description="Helical" evidence="1">
    <location>
        <begin position="495"/>
        <end position="514"/>
    </location>
</feature>
<protein>
    <recommendedName>
        <fullName evidence="4">PEFG-CTERM sorting domain-containing protein</fullName>
    </recommendedName>
</protein>
<evidence type="ECO:0008006" key="4">
    <source>
        <dbReference type="Google" id="ProtNLM"/>
    </source>
</evidence>
<organism evidence="2 3">
    <name type="scientific">Candidatus Nitrosopumilus koreensis AR1</name>
    <dbReference type="NCBI Taxonomy" id="1229908"/>
    <lineage>
        <taxon>Archaea</taxon>
        <taxon>Nitrososphaerota</taxon>
        <taxon>Nitrososphaeria</taxon>
        <taxon>Nitrosopumilales</taxon>
        <taxon>Nitrosopumilaceae</taxon>
        <taxon>Nitrosopumilus</taxon>
    </lineage>
</organism>
<dbReference type="HOGENOM" id="CLU_535985_0_0_2"/>
<sequence>MKSTPVLVKNQKSVMFALLVISLVAYLPIAFSATLGDEWNFIKSSLSDGEKASTVSDSLSHVNDARATYENSFKDAAIELDSESNLIIETAFDEIVSNHNSGDTEMASLNKQAIDKTIYKIAYLKVAQALDAKDSKSFSSWFTVLESKFSLSEKYPDLHHMAEEISSDPNEIDEYYDSLKSGLLDIFKLKTLEEPEEAIFALDEGDVKNAQKFAYEGYYYYRTLHPAIEEKLGAEKAAELLHEMDEIKEITMSNKSSEMMKEEIEHVLDEITLIIREYEGSDSSEIGLVLSGIKDRLNLVEIEYLDAVTNGQIVNQEEYDETVAFLTKASEIFDDNQDALMELSPSDAQTLGSNLIEMEQIISSKDSTSKISILVGKSLNNIANLESFAGGAVETDIFEYFDEIEYLLNEAKVNYRNGNAQLAFDQVSTAYLDNYEFVEGPLGEVDMELMSKIEIDMREDLRNMIKNNASPDEVDAQIDIILMDLASAKKVVPEFGTIAVMILVVSIISIVAITSKSRLSLRI</sequence>
<evidence type="ECO:0000313" key="2">
    <source>
        <dbReference type="EMBL" id="AFS80873.1"/>
    </source>
</evidence>
<dbReference type="EMBL" id="CP003842">
    <property type="protein sequence ID" value="AFS80873.1"/>
    <property type="molecule type" value="Genomic_DNA"/>
</dbReference>
<dbReference type="STRING" id="1229908.NKOR_04935"/>
<dbReference type="Proteomes" id="UP000006101">
    <property type="component" value="Chromosome"/>
</dbReference>
<reference evidence="2 3" key="1">
    <citation type="journal article" date="2012" name="J. Bacteriol.">
        <title>Draft Genome Sequence of an Ammonia-Oxidizing Archaeon, "Candidatus Nitrosopumilus koreensis" AR1, from Marine Sediment.</title>
        <authorList>
            <person name="Park S.J."/>
            <person name="Kim J.G."/>
            <person name="Jung M.Y."/>
            <person name="Kim S.J."/>
            <person name="Cha I.T."/>
            <person name="Kwon K."/>
            <person name="Lee J.H."/>
            <person name="Rhee S.K."/>
        </authorList>
    </citation>
    <scope>NUCLEOTIDE SEQUENCE [LARGE SCALE GENOMIC DNA]</scope>
    <source>
        <strain evidence="2 3">AR1</strain>
    </source>
</reference>
<evidence type="ECO:0000313" key="3">
    <source>
        <dbReference type="Proteomes" id="UP000006101"/>
    </source>
</evidence>
<keyword evidence="3" id="KW-1185">Reference proteome</keyword>
<keyword evidence="1" id="KW-0472">Membrane</keyword>
<evidence type="ECO:0000256" key="1">
    <source>
        <dbReference type="SAM" id="Phobius"/>
    </source>
</evidence>
<proteinExistence type="predicted"/>
<dbReference type="NCBIfam" id="TIGR04296">
    <property type="entry name" value="PEFG-CTERM"/>
    <property type="match status" value="1"/>
</dbReference>
<keyword evidence="1" id="KW-1133">Transmembrane helix</keyword>
<keyword evidence="1" id="KW-0812">Transmembrane</keyword>
<gene>
    <name evidence="2" type="ORF">NKOR_04935</name>
</gene>
<name>K0B448_9ARCH</name>
<accession>K0B448</accession>
<dbReference type="KEGG" id="nkr:NKOR_04935"/>
<dbReference type="PATRIC" id="fig|1229908.8.peg.1072"/>
<dbReference type="InterPro" id="IPR027560">
    <property type="entry name" value="PEFG-CTERM"/>
</dbReference>
<dbReference type="AlphaFoldDB" id="K0B448"/>